<comment type="caution">
    <text evidence="4">The sequence shown here is derived from an EMBL/GenBank/DDBJ whole genome shotgun (WGS) entry which is preliminary data.</text>
</comment>
<dbReference type="InterPro" id="IPR051534">
    <property type="entry name" value="CBASS_pafABC_assoc_protein"/>
</dbReference>
<feature type="region of interest" description="Disordered" evidence="1">
    <location>
        <begin position="349"/>
        <end position="373"/>
    </location>
</feature>
<reference evidence="4 6" key="1">
    <citation type="submission" date="2022-06" db="EMBL/GenBank/DDBJ databases">
        <title>Leptospira isolates from biofilms formed at urban environments.</title>
        <authorList>
            <person name="Ribeiro P.S."/>
            <person name="Sousa T."/>
            <person name="Carvalho N."/>
            <person name="Aburjaile F."/>
            <person name="Neves F."/>
            <person name="Oliveira D."/>
            <person name="Blanco L."/>
            <person name="Lima J."/>
            <person name="Costa F."/>
            <person name="Brenig B."/>
            <person name="Soares S."/>
            <person name="Ramos R."/>
            <person name="Goes-Neto A."/>
            <person name="Matiuzzi M."/>
            <person name="Azevedo V."/>
            <person name="Ristow P."/>
        </authorList>
    </citation>
    <scope>NUCLEOTIDE SEQUENCE</scope>
    <source>
        <strain evidence="3 6">VSF19</strain>
        <strain evidence="4">VSF20</strain>
    </source>
</reference>
<accession>A0AAW5VLS4</accession>
<dbReference type="PANTHER" id="PTHR34580">
    <property type="match status" value="1"/>
</dbReference>
<dbReference type="Proteomes" id="UP001208912">
    <property type="component" value="Unassembled WGS sequence"/>
</dbReference>
<dbReference type="EMBL" id="JAMQPL010000003">
    <property type="protein sequence ID" value="MCW7530573.1"/>
    <property type="molecule type" value="Genomic_DNA"/>
</dbReference>
<evidence type="ECO:0000313" key="6">
    <source>
        <dbReference type="Proteomes" id="UP001208912"/>
    </source>
</evidence>
<dbReference type="Proteomes" id="UP001208540">
    <property type="component" value="Unassembled WGS sequence"/>
</dbReference>
<name>A0AAW5VLS4_9LEPT</name>
<sequence>MAKNLTKEEQIQKGLEVLLLGREWYLKERTKNQHDEIMNVGDLYTRFDEIHQIDMDPEAWKKELLEFKDDEDEEEPKKNQKKKTSLQEKVRKRLQNYLDEVKAQFSVSINFQSKRCNLKENDIPKILSISLTILKSFAHFTSDEALQIVLKNWKDKLDLPTFLIVVRYAIKFNLPLEFQYKKLMQFRQESRRVYPRAITLVEGNLGLIAYDTKDKNTKSFMLSRIQNPKLDFYPALVSSLGKDTKLPDFDLIDYLTTNPFARFQKEEVTYTIWMAKNNVDYLLHSLNLACKIIKEDDKTNSAIVEIKTHNEYLIFDILFNYQRYAKLIGPKEAVTAFRAKLHDLSQFYSETKQNKQPTKKDSPTKGSQRGKRK</sequence>
<dbReference type="Pfam" id="PF13280">
    <property type="entry name" value="WYL"/>
    <property type="match status" value="1"/>
</dbReference>
<evidence type="ECO:0000313" key="5">
    <source>
        <dbReference type="Proteomes" id="UP001208540"/>
    </source>
</evidence>
<proteinExistence type="predicted"/>
<dbReference type="AlphaFoldDB" id="A0AAW5VLS4"/>
<dbReference type="InterPro" id="IPR026881">
    <property type="entry name" value="WYL_dom"/>
</dbReference>
<evidence type="ECO:0000256" key="1">
    <source>
        <dbReference type="SAM" id="MobiDB-lite"/>
    </source>
</evidence>
<dbReference type="RefSeq" id="WP_265351941.1">
    <property type="nucleotide sequence ID" value="NZ_JAMQPL010000003.1"/>
</dbReference>
<dbReference type="PROSITE" id="PS52050">
    <property type="entry name" value="WYL"/>
    <property type="match status" value="1"/>
</dbReference>
<protein>
    <submittedName>
        <fullName evidence="4">WYL domain-containing protein</fullName>
    </submittedName>
</protein>
<evidence type="ECO:0000259" key="2">
    <source>
        <dbReference type="Pfam" id="PF13280"/>
    </source>
</evidence>
<keyword evidence="6" id="KW-1185">Reference proteome</keyword>
<organism evidence="4 5">
    <name type="scientific">Leptospira soteropolitanensis</name>
    <dbReference type="NCBI Taxonomy" id="2950025"/>
    <lineage>
        <taxon>Bacteria</taxon>
        <taxon>Pseudomonadati</taxon>
        <taxon>Spirochaetota</taxon>
        <taxon>Spirochaetia</taxon>
        <taxon>Leptospirales</taxon>
        <taxon>Leptospiraceae</taxon>
        <taxon>Leptospira</taxon>
    </lineage>
</organism>
<feature type="domain" description="WYL" evidence="2">
    <location>
        <begin position="165"/>
        <end position="229"/>
    </location>
</feature>
<dbReference type="EMBL" id="JAMQPM010000003">
    <property type="protein sequence ID" value="MCW7526583.1"/>
    <property type="molecule type" value="Genomic_DNA"/>
</dbReference>
<evidence type="ECO:0000313" key="3">
    <source>
        <dbReference type="EMBL" id="MCW7526583.1"/>
    </source>
</evidence>
<gene>
    <name evidence="3" type="ORF">ND861_09525</name>
    <name evidence="4" type="ORF">ND862_10140</name>
</gene>
<evidence type="ECO:0000313" key="4">
    <source>
        <dbReference type="EMBL" id="MCW7530573.1"/>
    </source>
</evidence>
<dbReference type="PANTHER" id="PTHR34580:SF1">
    <property type="entry name" value="PROTEIN PAFC"/>
    <property type="match status" value="1"/>
</dbReference>